<accession>A0A936ZE36</accession>
<feature type="region of interest" description="Disordered" evidence="1">
    <location>
        <begin position="30"/>
        <end position="50"/>
    </location>
</feature>
<evidence type="ECO:0000256" key="1">
    <source>
        <dbReference type="SAM" id="MobiDB-lite"/>
    </source>
</evidence>
<sequence>MNLARPVTSVQTASALLLALALTACGGGGDGGTEMRSQAADGESTGTAATVGDPRTFTWWGTPALELYQYNQTCAPQAGCRIPDLDLAVWNATCEPGDRSCYVPLSTDPQVAPLPREEAPPPVLRKPDPATASAQEIEAWNRQCVTVRCMVVE</sequence>
<keyword evidence="4" id="KW-1185">Reference proteome</keyword>
<proteinExistence type="predicted"/>
<feature type="signal peptide" evidence="2">
    <location>
        <begin position="1"/>
        <end position="26"/>
    </location>
</feature>
<evidence type="ECO:0000256" key="2">
    <source>
        <dbReference type="SAM" id="SignalP"/>
    </source>
</evidence>
<keyword evidence="2" id="KW-0732">Signal</keyword>
<dbReference type="Proteomes" id="UP000613011">
    <property type="component" value="Unassembled WGS sequence"/>
</dbReference>
<evidence type="ECO:0000313" key="3">
    <source>
        <dbReference type="EMBL" id="MBL0419247.1"/>
    </source>
</evidence>
<organism evidence="3 4">
    <name type="scientific">Ramlibacter aurantiacus</name>
    <dbReference type="NCBI Taxonomy" id="2801330"/>
    <lineage>
        <taxon>Bacteria</taxon>
        <taxon>Pseudomonadati</taxon>
        <taxon>Pseudomonadota</taxon>
        <taxon>Betaproteobacteria</taxon>
        <taxon>Burkholderiales</taxon>
        <taxon>Comamonadaceae</taxon>
        <taxon>Ramlibacter</taxon>
    </lineage>
</organism>
<protein>
    <recommendedName>
        <fullName evidence="5">Secreted protein</fullName>
    </recommendedName>
</protein>
<dbReference type="RefSeq" id="WP_201682294.1">
    <property type="nucleotide sequence ID" value="NZ_JAEQNA010000001.1"/>
</dbReference>
<evidence type="ECO:0008006" key="5">
    <source>
        <dbReference type="Google" id="ProtNLM"/>
    </source>
</evidence>
<gene>
    <name evidence="3" type="ORF">JI739_02695</name>
</gene>
<feature type="chain" id="PRO_5036770542" description="Secreted protein" evidence="2">
    <location>
        <begin position="27"/>
        <end position="153"/>
    </location>
</feature>
<dbReference type="EMBL" id="JAEQNA010000001">
    <property type="protein sequence ID" value="MBL0419247.1"/>
    <property type="molecule type" value="Genomic_DNA"/>
</dbReference>
<evidence type="ECO:0000313" key="4">
    <source>
        <dbReference type="Proteomes" id="UP000613011"/>
    </source>
</evidence>
<dbReference type="AlphaFoldDB" id="A0A936ZE36"/>
<reference evidence="3" key="1">
    <citation type="submission" date="2021-01" db="EMBL/GenBank/DDBJ databases">
        <title>Ramlibacter sp. strain AW1 16S ribosomal RNA gene Genome sequencing and assembly.</title>
        <authorList>
            <person name="Kang M."/>
        </authorList>
    </citation>
    <scope>NUCLEOTIDE SEQUENCE</scope>
    <source>
        <strain evidence="3">AW1</strain>
    </source>
</reference>
<dbReference type="PROSITE" id="PS51257">
    <property type="entry name" value="PROKAR_LIPOPROTEIN"/>
    <property type="match status" value="1"/>
</dbReference>
<comment type="caution">
    <text evidence="3">The sequence shown here is derived from an EMBL/GenBank/DDBJ whole genome shotgun (WGS) entry which is preliminary data.</text>
</comment>
<name>A0A936ZE36_9BURK</name>